<name>A0A9Q0D839_9TELE</name>
<gene>
    <name evidence="2" type="ORF">NHX12_016310</name>
</gene>
<feature type="compositionally biased region" description="Low complexity" evidence="1">
    <location>
        <begin position="57"/>
        <end position="68"/>
    </location>
</feature>
<dbReference type="Proteomes" id="UP001148018">
    <property type="component" value="Unassembled WGS sequence"/>
</dbReference>
<evidence type="ECO:0000256" key="1">
    <source>
        <dbReference type="SAM" id="MobiDB-lite"/>
    </source>
</evidence>
<dbReference type="EMBL" id="JANIIK010000188">
    <property type="protein sequence ID" value="KAJ3583619.1"/>
    <property type="molecule type" value="Genomic_DNA"/>
</dbReference>
<reference evidence="2" key="1">
    <citation type="submission" date="2022-07" db="EMBL/GenBank/DDBJ databases">
        <title>Chromosome-level genome of Muraenolepis orangiensis.</title>
        <authorList>
            <person name="Kim J."/>
        </authorList>
    </citation>
    <scope>NUCLEOTIDE SEQUENCE</scope>
    <source>
        <strain evidence="2">KU_S4_2022</strain>
        <tissue evidence="2">Muscle</tissue>
    </source>
</reference>
<accession>A0A9Q0D839</accession>
<organism evidence="2 3">
    <name type="scientific">Muraenolepis orangiensis</name>
    <name type="common">Patagonian moray cod</name>
    <dbReference type="NCBI Taxonomy" id="630683"/>
    <lineage>
        <taxon>Eukaryota</taxon>
        <taxon>Metazoa</taxon>
        <taxon>Chordata</taxon>
        <taxon>Craniata</taxon>
        <taxon>Vertebrata</taxon>
        <taxon>Euteleostomi</taxon>
        <taxon>Actinopterygii</taxon>
        <taxon>Neopterygii</taxon>
        <taxon>Teleostei</taxon>
        <taxon>Neoteleostei</taxon>
        <taxon>Acanthomorphata</taxon>
        <taxon>Zeiogadaria</taxon>
        <taxon>Gadariae</taxon>
        <taxon>Gadiformes</taxon>
        <taxon>Muraenolepidoidei</taxon>
        <taxon>Muraenolepididae</taxon>
        <taxon>Muraenolepis</taxon>
    </lineage>
</organism>
<feature type="region of interest" description="Disordered" evidence="1">
    <location>
        <begin position="1"/>
        <end position="80"/>
    </location>
</feature>
<evidence type="ECO:0000313" key="3">
    <source>
        <dbReference type="Proteomes" id="UP001148018"/>
    </source>
</evidence>
<sequence>MYPESGGFHHGSKAPTITPEGILEGAHKRPLNRQVKPQCDGQKRKQMLTAGPESKTEAAWAEATEDTAGNAAEAGEEKTD</sequence>
<keyword evidence="3" id="KW-1185">Reference proteome</keyword>
<protein>
    <submittedName>
        <fullName evidence="2">Uncharacterized protein</fullName>
    </submittedName>
</protein>
<comment type="caution">
    <text evidence="2">The sequence shown here is derived from an EMBL/GenBank/DDBJ whole genome shotgun (WGS) entry which is preliminary data.</text>
</comment>
<proteinExistence type="predicted"/>
<dbReference type="AlphaFoldDB" id="A0A9Q0D839"/>
<evidence type="ECO:0000313" key="2">
    <source>
        <dbReference type="EMBL" id="KAJ3583619.1"/>
    </source>
</evidence>